<evidence type="ECO:0000256" key="2">
    <source>
        <dbReference type="ARBA" id="ARBA00008098"/>
    </source>
</evidence>
<evidence type="ECO:0000313" key="9">
    <source>
        <dbReference type="Proteomes" id="UP000030765"/>
    </source>
</evidence>
<organism evidence="7">
    <name type="scientific">Anopheles sinensis</name>
    <name type="common">Mosquito</name>
    <dbReference type="NCBI Taxonomy" id="74873"/>
    <lineage>
        <taxon>Eukaryota</taxon>
        <taxon>Metazoa</taxon>
        <taxon>Ecdysozoa</taxon>
        <taxon>Arthropoda</taxon>
        <taxon>Hexapoda</taxon>
        <taxon>Insecta</taxon>
        <taxon>Pterygota</taxon>
        <taxon>Neoptera</taxon>
        <taxon>Endopterygota</taxon>
        <taxon>Diptera</taxon>
        <taxon>Nematocera</taxon>
        <taxon>Culicoidea</taxon>
        <taxon>Culicidae</taxon>
        <taxon>Anophelinae</taxon>
        <taxon>Anopheles</taxon>
    </lineage>
</organism>
<evidence type="ECO:0000313" key="8">
    <source>
        <dbReference type="EnsemblMetazoa" id="ASIC005458-PA"/>
    </source>
</evidence>
<reference evidence="7 9" key="1">
    <citation type="journal article" date="2014" name="BMC Genomics">
        <title>Genome sequence of Anopheles sinensis provides insight into genetics basis of mosquito competence for malaria parasites.</title>
        <authorList>
            <person name="Zhou D."/>
            <person name="Zhang D."/>
            <person name="Ding G."/>
            <person name="Shi L."/>
            <person name="Hou Q."/>
            <person name="Ye Y."/>
            <person name="Xu Y."/>
            <person name="Zhou H."/>
            <person name="Xiong C."/>
            <person name="Li S."/>
            <person name="Yu J."/>
            <person name="Hong S."/>
            <person name="Yu X."/>
            <person name="Zou P."/>
            <person name="Chen C."/>
            <person name="Chang X."/>
            <person name="Wang W."/>
            <person name="Lv Y."/>
            <person name="Sun Y."/>
            <person name="Ma L."/>
            <person name="Shen B."/>
            <person name="Zhu C."/>
        </authorList>
    </citation>
    <scope>NUCLEOTIDE SEQUENCE [LARGE SCALE GENOMIC DNA]</scope>
</reference>
<proteinExistence type="inferred from homology"/>
<dbReference type="EMBL" id="ATLV01013737">
    <property type="status" value="NOT_ANNOTATED_CDS"/>
    <property type="molecule type" value="Genomic_DNA"/>
</dbReference>
<comment type="subcellular location">
    <subcellularLocation>
        <location evidence="1">Secreted</location>
    </subcellularLocation>
</comment>
<name>A0A084VJL8_ANOSI</name>
<evidence type="ECO:0000256" key="6">
    <source>
        <dbReference type="SAM" id="SignalP"/>
    </source>
</evidence>
<dbReference type="GO" id="GO:0005549">
    <property type="term" value="F:odorant binding"/>
    <property type="evidence" value="ECO:0007669"/>
    <property type="project" value="InterPro"/>
</dbReference>
<dbReference type="EMBL" id="KE524884">
    <property type="protein sequence ID" value="KFB38162.1"/>
    <property type="molecule type" value="Genomic_DNA"/>
</dbReference>
<keyword evidence="3" id="KW-0964">Secreted</keyword>
<dbReference type="Gene3D" id="1.10.238.20">
    <property type="entry name" value="Pheromone/general odorant binding protein domain"/>
    <property type="match status" value="1"/>
</dbReference>
<dbReference type="AlphaFoldDB" id="A0A084VJL8"/>
<comment type="similarity">
    <text evidence="2">Belongs to the PBP/GOBP family.</text>
</comment>
<dbReference type="STRING" id="74873.A0A084VJL8"/>
<evidence type="ECO:0000256" key="4">
    <source>
        <dbReference type="ARBA" id="ARBA00022729"/>
    </source>
</evidence>
<dbReference type="InterPro" id="IPR006170">
    <property type="entry name" value="PBP/GOBP"/>
</dbReference>
<dbReference type="Proteomes" id="UP000030765">
    <property type="component" value="Unassembled WGS sequence"/>
</dbReference>
<dbReference type="GO" id="GO:0005615">
    <property type="term" value="C:extracellular space"/>
    <property type="evidence" value="ECO:0007669"/>
    <property type="project" value="TreeGrafter"/>
</dbReference>
<evidence type="ECO:0000313" key="7">
    <source>
        <dbReference type="EMBL" id="KFB38162.1"/>
    </source>
</evidence>
<keyword evidence="5" id="KW-1015">Disulfide bond</keyword>
<dbReference type="Pfam" id="PF01395">
    <property type="entry name" value="PBP_GOBP"/>
    <property type="match status" value="1"/>
</dbReference>
<feature type="chain" id="PRO_5001783559" evidence="6">
    <location>
        <begin position="22"/>
        <end position="225"/>
    </location>
</feature>
<gene>
    <name evidence="7" type="ORF">ZHAS_00005458</name>
</gene>
<dbReference type="OrthoDB" id="7720866at2759"/>
<keyword evidence="4 6" id="KW-0732">Signal</keyword>
<evidence type="ECO:0000256" key="1">
    <source>
        <dbReference type="ARBA" id="ARBA00004613"/>
    </source>
</evidence>
<dbReference type="OMA" id="RTNECLR"/>
<dbReference type="EnsemblMetazoa" id="ASIC005458-RA">
    <property type="protein sequence ID" value="ASIC005458-PA"/>
    <property type="gene ID" value="ASIC005458"/>
</dbReference>
<dbReference type="InterPro" id="IPR036728">
    <property type="entry name" value="PBP_GOBP_sf"/>
</dbReference>
<feature type="signal peptide" evidence="6">
    <location>
        <begin position="1"/>
        <end position="21"/>
    </location>
</feature>
<dbReference type="PANTHER" id="PTHR11857">
    <property type="entry name" value="ODORANT BINDING PROTEIN-RELATED"/>
    <property type="match status" value="1"/>
</dbReference>
<dbReference type="GO" id="GO:0007608">
    <property type="term" value="P:sensory perception of smell"/>
    <property type="evidence" value="ECO:0007669"/>
    <property type="project" value="TreeGrafter"/>
</dbReference>
<accession>A0A084VJL8</accession>
<keyword evidence="9" id="KW-1185">Reference proteome</keyword>
<dbReference type="VEuPathDB" id="VectorBase:ASIC005458"/>
<evidence type="ECO:0000256" key="3">
    <source>
        <dbReference type="ARBA" id="ARBA00022525"/>
    </source>
</evidence>
<dbReference type="CDD" id="cd23992">
    <property type="entry name" value="PBP_GOBP"/>
    <property type="match status" value="1"/>
</dbReference>
<sequence length="225" mass="26290">MWLHSISVLLCWSTLLQFTDAFRHHILTKSWDEAQEDCLSYLRVATNRSEHFRAHHYGEDSLSKELVFCIALNLRAYDPGQNVVRVEVLAKFFQPDPEDTDNVERTNECLRTVDQKPLSIVGCRRSEFYSSAMDTVFEAFRCFYYHFGNLIPVAPPLPPTELELEQVHEECARIVRLPVELLRERLHLKMHPLGDRFRRCVALRTGFSEMELEGSVQYGTKGEYY</sequence>
<dbReference type="SUPFAM" id="SSF47565">
    <property type="entry name" value="Insect pheromone/odorant-binding proteins"/>
    <property type="match status" value="1"/>
</dbReference>
<reference evidence="8" key="2">
    <citation type="submission" date="2020-05" db="UniProtKB">
        <authorList>
            <consortium name="EnsemblMetazoa"/>
        </authorList>
    </citation>
    <scope>IDENTIFICATION</scope>
</reference>
<evidence type="ECO:0000256" key="5">
    <source>
        <dbReference type="ARBA" id="ARBA00023157"/>
    </source>
</evidence>
<dbReference type="VEuPathDB" id="VectorBase:ASIS014207"/>
<protein>
    <submittedName>
        <fullName evidence="7">AGAP013182-PA-like protein</fullName>
    </submittedName>
</protein>
<dbReference type="PANTHER" id="PTHR11857:SF46">
    <property type="entry name" value="GENERAL ODORANT-BINDING PROTEIN 99A-RELATED"/>
    <property type="match status" value="1"/>
</dbReference>